<evidence type="ECO:0008006" key="9">
    <source>
        <dbReference type="Google" id="ProtNLM"/>
    </source>
</evidence>
<dbReference type="GO" id="GO:0015499">
    <property type="term" value="F:formate transmembrane transporter activity"/>
    <property type="evidence" value="ECO:0007669"/>
    <property type="project" value="TreeGrafter"/>
</dbReference>
<dbReference type="GO" id="GO:0005886">
    <property type="term" value="C:plasma membrane"/>
    <property type="evidence" value="ECO:0007669"/>
    <property type="project" value="TreeGrafter"/>
</dbReference>
<keyword evidence="4 6" id="KW-0472">Membrane</keyword>
<evidence type="ECO:0000256" key="4">
    <source>
        <dbReference type="ARBA" id="ARBA00023136"/>
    </source>
</evidence>
<comment type="similarity">
    <text evidence="5">Belongs to the FNT transporter (TC 1.A.16) family.</text>
</comment>
<dbReference type="InterPro" id="IPR023271">
    <property type="entry name" value="Aquaporin-like"/>
</dbReference>
<dbReference type="PANTHER" id="PTHR30520">
    <property type="entry name" value="FORMATE TRANSPORTER-RELATED"/>
    <property type="match status" value="1"/>
</dbReference>
<dbReference type="PANTHER" id="PTHR30520:SF8">
    <property type="entry name" value="NITRITE TRANSPORTER NIRC"/>
    <property type="match status" value="1"/>
</dbReference>
<protein>
    <recommendedName>
        <fullName evidence="9">Transporter</fullName>
    </recommendedName>
</protein>
<feature type="transmembrane region" description="Helical" evidence="6">
    <location>
        <begin position="89"/>
        <end position="112"/>
    </location>
</feature>
<dbReference type="InterPro" id="IPR000292">
    <property type="entry name" value="For/NO2_transpt"/>
</dbReference>
<reference evidence="7 8" key="1">
    <citation type="submission" date="2014-11" db="EMBL/GenBank/DDBJ databases">
        <title>Genomics and ecophysiology of heterotrophic nitrogen fixing bacteria isolated from estuarine surface water.</title>
        <authorList>
            <person name="Bentzon-Tilia M."/>
            <person name="Severin I."/>
            <person name="Hansen L.H."/>
            <person name="Riemann L."/>
        </authorList>
    </citation>
    <scope>NUCLEOTIDE SEQUENCE [LARGE SCALE GENOMIC DNA]</scope>
    <source>
        <strain evidence="7 8">BAL398</strain>
    </source>
</reference>
<organism evidence="7 8">
    <name type="scientific">Rhodopseudomonas palustris</name>
    <dbReference type="NCBI Taxonomy" id="1076"/>
    <lineage>
        <taxon>Bacteria</taxon>
        <taxon>Pseudomonadati</taxon>
        <taxon>Pseudomonadota</taxon>
        <taxon>Alphaproteobacteria</taxon>
        <taxon>Hyphomicrobiales</taxon>
        <taxon>Nitrobacteraceae</taxon>
        <taxon>Rhodopseudomonas</taxon>
    </lineage>
</organism>
<dbReference type="InterPro" id="IPR024002">
    <property type="entry name" value="For/NO2_transpt_CS"/>
</dbReference>
<evidence type="ECO:0000256" key="2">
    <source>
        <dbReference type="ARBA" id="ARBA00022692"/>
    </source>
</evidence>
<dbReference type="EMBL" id="JXXE01000071">
    <property type="protein sequence ID" value="KIZ47529.1"/>
    <property type="molecule type" value="Genomic_DNA"/>
</dbReference>
<evidence type="ECO:0000313" key="7">
    <source>
        <dbReference type="EMBL" id="KIZ47529.1"/>
    </source>
</evidence>
<dbReference type="PROSITE" id="PS01006">
    <property type="entry name" value="FORMATE_NITRITE_TP_2"/>
    <property type="match status" value="1"/>
</dbReference>
<comment type="subcellular location">
    <subcellularLocation>
        <location evidence="1">Membrane</location>
        <topology evidence="1">Multi-pass membrane protein</topology>
    </subcellularLocation>
</comment>
<evidence type="ECO:0000256" key="6">
    <source>
        <dbReference type="SAM" id="Phobius"/>
    </source>
</evidence>
<keyword evidence="3 6" id="KW-1133">Transmembrane helix</keyword>
<dbReference type="Pfam" id="PF01226">
    <property type="entry name" value="Form_Nir_trans"/>
    <property type="match status" value="1"/>
</dbReference>
<feature type="transmembrane region" description="Helical" evidence="6">
    <location>
        <begin position="140"/>
        <end position="159"/>
    </location>
</feature>
<feature type="transmembrane region" description="Helical" evidence="6">
    <location>
        <begin position="166"/>
        <end position="183"/>
    </location>
</feature>
<evidence type="ECO:0000256" key="3">
    <source>
        <dbReference type="ARBA" id="ARBA00022989"/>
    </source>
</evidence>
<evidence type="ECO:0000256" key="1">
    <source>
        <dbReference type="ARBA" id="ARBA00004141"/>
    </source>
</evidence>
<feature type="transmembrane region" description="Helical" evidence="6">
    <location>
        <begin position="213"/>
        <end position="234"/>
    </location>
</feature>
<dbReference type="Proteomes" id="UP000032515">
    <property type="component" value="Unassembled WGS sequence"/>
</dbReference>
<evidence type="ECO:0000313" key="8">
    <source>
        <dbReference type="Proteomes" id="UP000032515"/>
    </source>
</evidence>
<name>A0A0D7F383_RHOPL</name>
<keyword evidence="2 6" id="KW-0812">Transmembrane</keyword>
<dbReference type="Gene3D" id="1.20.1080.10">
    <property type="entry name" value="Glycerol uptake facilitator protein"/>
    <property type="match status" value="1"/>
</dbReference>
<evidence type="ECO:0000256" key="5">
    <source>
        <dbReference type="ARBA" id="ARBA00049660"/>
    </source>
</evidence>
<dbReference type="PATRIC" id="fig|1076.23.peg.6338"/>
<sequence length="256" mass="27548">MKISLLRDASLRYFVRCVLAGMYLSIVVFVYWSLINDLGATPYGKLLGSLFFGVGLAMIVLSHTDLFTSNNLYLAISSYEGTTTWRSTAVLWGVCYLGNLVGAIIVAGLLYATGILDALPATHALYVGALHKTHEAASAIFWRGVLANWLVCLAVRLAFSCREEIAKIAILILVVFMFLYLGGEHSIANMGTFTTALLGKSDLTLGGALYNELFATLGNIVGGVLFIAIPFAFINPAAPEEMPESVPAQPLSDVRA</sequence>
<proteinExistence type="inferred from homology"/>
<comment type="caution">
    <text evidence="7">The sequence shown here is derived from an EMBL/GenBank/DDBJ whole genome shotgun (WGS) entry which is preliminary data.</text>
</comment>
<gene>
    <name evidence="7" type="ORF">OO17_03940</name>
</gene>
<accession>A0A0D7F383</accession>
<dbReference type="AlphaFoldDB" id="A0A0D7F383"/>
<feature type="transmembrane region" description="Helical" evidence="6">
    <location>
        <begin position="12"/>
        <end position="34"/>
    </location>
</feature>
<feature type="transmembrane region" description="Helical" evidence="6">
    <location>
        <begin position="46"/>
        <end position="68"/>
    </location>
</feature>